<dbReference type="SMART" id="SM00448">
    <property type="entry name" value="REC"/>
    <property type="match status" value="1"/>
</dbReference>
<keyword evidence="7" id="KW-0067">ATP-binding</keyword>
<dbReference type="RefSeq" id="WP_130417650.1">
    <property type="nucleotide sequence ID" value="NZ_SHKW01000001.1"/>
</dbReference>
<reference evidence="13 14" key="1">
    <citation type="submission" date="2019-02" db="EMBL/GenBank/DDBJ databases">
        <title>Genomic Encyclopedia of Archaeal and Bacterial Type Strains, Phase II (KMG-II): from individual species to whole genera.</title>
        <authorList>
            <person name="Goeker M."/>
        </authorList>
    </citation>
    <scope>NUCLEOTIDE SEQUENCE [LARGE SCALE GENOMIC DNA]</scope>
    <source>
        <strain evidence="13 14">DSM 18101</strain>
    </source>
</reference>
<evidence type="ECO:0000256" key="3">
    <source>
        <dbReference type="ARBA" id="ARBA00022553"/>
    </source>
</evidence>
<dbReference type="Proteomes" id="UP000292958">
    <property type="component" value="Unassembled WGS sequence"/>
</dbReference>
<sequence>MSAANLESNRLRVLLVEDNPDDAFLLERHLRRNGFMPQMVRVETASDMLRRLEEDALPDVILADYNLPSFSGPAALKLLHSTGLDIPFIMFSGAVSEETAVDAMRSGAHDYVSKQNLARLVPAIQRERNEAVTRRNRLAAERALKASEARFRSLVEALPLGLLISDPFGKIHYANRAVERLLGYSGSDLLTGAFTLTNISPVLAEHLESLITSSVDSEPFEISCSRLDGQSVDALIGMSFLDSESVNGDRQVAIFVADLSLQKKSEEVIRRTEKLAVAGRLAASISHEINNPLEAVTNCLYLVAQTNLPEDARQYLDLAQKELNRVSQITVQTLRFYRASTKPTDVDLHELIETVLALLEPRFRQLDIQIVRDLRAEPTLLAHDGELRQVLANLIGNAIDAVGQGGRITIRSRPTRDWKHDRRGVSLSIADNGIGMEPSVRDHIFEAFFSTKGITGTGLGLWISREIITKHQGSIHVRSRQATLGARGGTIFRILLPTHDGPAALNHLVLHREQPYLADRDDSTIAQVS</sequence>
<dbReference type="PROSITE" id="PS50109">
    <property type="entry name" value="HIS_KIN"/>
    <property type="match status" value="1"/>
</dbReference>
<feature type="domain" description="Response regulatory" evidence="11">
    <location>
        <begin position="12"/>
        <end position="129"/>
    </location>
</feature>
<evidence type="ECO:0000256" key="4">
    <source>
        <dbReference type="ARBA" id="ARBA00022679"/>
    </source>
</evidence>
<dbReference type="PROSITE" id="PS50112">
    <property type="entry name" value="PAS"/>
    <property type="match status" value="1"/>
</dbReference>
<dbReference type="Pfam" id="PF13188">
    <property type="entry name" value="PAS_8"/>
    <property type="match status" value="1"/>
</dbReference>
<feature type="domain" description="Histidine kinase" evidence="10">
    <location>
        <begin position="284"/>
        <end position="500"/>
    </location>
</feature>
<dbReference type="SUPFAM" id="SSF55785">
    <property type="entry name" value="PYP-like sensor domain (PAS domain)"/>
    <property type="match status" value="1"/>
</dbReference>
<dbReference type="SMART" id="SM00091">
    <property type="entry name" value="PAS"/>
    <property type="match status" value="1"/>
</dbReference>
<dbReference type="InterPro" id="IPR036097">
    <property type="entry name" value="HisK_dim/P_sf"/>
</dbReference>
<keyword evidence="14" id="KW-1185">Reference proteome</keyword>
<evidence type="ECO:0000259" key="11">
    <source>
        <dbReference type="PROSITE" id="PS50110"/>
    </source>
</evidence>
<dbReference type="SMART" id="SM00388">
    <property type="entry name" value="HisKA"/>
    <property type="match status" value="1"/>
</dbReference>
<dbReference type="InterPro" id="IPR000014">
    <property type="entry name" value="PAS"/>
</dbReference>
<evidence type="ECO:0000256" key="5">
    <source>
        <dbReference type="ARBA" id="ARBA00022741"/>
    </source>
</evidence>
<dbReference type="InterPro" id="IPR036890">
    <property type="entry name" value="HATPase_C_sf"/>
</dbReference>
<evidence type="ECO:0000313" key="13">
    <source>
        <dbReference type="EMBL" id="RZU39442.1"/>
    </source>
</evidence>
<dbReference type="InterPro" id="IPR003661">
    <property type="entry name" value="HisK_dim/P_dom"/>
</dbReference>
<dbReference type="InterPro" id="IPR005467">
    <property type="entry name" value="His_kinase_dom"/>
</dbReference>
<keyword evidence="5" id="KW-0547">Nucleotide-binding</keyword>
<dbReference type="GO" id="GO:0005524">
    <property type="term" value="F:ATP binding"/>
    <property type="evidence" value="ECO:0007669"/>
    <property type="project" value="UniProtKB-KW"/>
</dbReference>
<feature type="modified residue" description="4-aspartylphosphate" evidence="9">
    <location>
        <position position="64"/>
    </location>
</feature>
<comment type="caution">
    <text evidence="13">The sequence shown here is derived from an EMBL/GenBank/DDBJ whole genome shotgun (WGS) entry which is preliminary data.</text>
</comment>
<proteinExistence type="predicted"/>
<organism evidence="13 14">
    <name type="scientific">Edaphobacter modestus</name>
    <dbReference type="NCBI Taxonomy" id="388466"/>
    <lineage>
        <taxon>Bacteria</taxon>
        <taxon>Pseudomonadati</taxon>
        <taxon>Acidobacteriota</taxon>
        <taxon>Terriglobia</taxon>
        <taxon>Terriglobales</taxon>
        <taxon>Acidobacteriaceae</taxon>
        <taxon>Edaphobacter</taxon>
    </lineage>
</organism>
<dbReference type="InterPro" id="IPR011006">
    <property type="entry name" value="CheY-like_superfamily"/>
</dbReference>
<dbReference type="InterPro" id="IPR003594">
    <property type="entry name" value="HATPase_dom"/>
</dbReference>
<comment type="catalytic activity">
    <reaction evidence="1">
        <text>ATP + protein L-histidine = ADP + protein N-phospho-L-histidine.</text>
        <dbReference type="EC" id="2.7.13.3"/>
    </reaction>
</comment>
<dbReference type="PANTHER" id="PTHR43065:SF10">
    <property type="entry name" value="PEROXIDE STRESS-ACTIVATED HISTIDINE KINASE MAK3"/>
    <property type="match status" value="1"/>
</dbReference>
<keyword evidence="4" id="KW-0808">Transferase</keyword>
<dbReference type="InterPro" id="IPR001789">
    <property type="entry name" value="Sig_transdc_resp-reg_receiver"/>
</dbReference>
<dbReference type="Pfam" id="PF02518">
    <property type="entry name" value="HATPase_c"/>
    <property type="match status" value="1"/>
</dbReference>
<dbReference type="SMART" id="SM00387">
    <property type="entry name" value="HATPase_c"/>
    <property type="match status" value="1"/>
</dbReference>
<evidence type="ECO:0000259" key="12">
    <source>
        <dbReference type="PROSITE" id="PS50112"/>
    </source>
</evidence>
<dbReference type="SUPFAM" id="SSF47384">
    <property type="entry name" value="Homodimeric domain of signal transducing histidine kinase"/>
    <property type="match status" value="1"/>
</dbReference>
<dbReference type="OrthoDB" id="9761263at2"/>
<dbReference type="EC" id="2.7.13.3" evidence="2"/>
<dbReference type="SUPFAM" id="SSF55874">
    <property type="entry name" value="ATPase domain of HSP90 chaperone/DNA topoisomerase II/histidine kinase"/>
    <property type="match status" value="1"/>
</dbReference>
<evidence type="ECO:0000256" key="6">
    <source>
        <dbReference type="ARBA" id="ARBA00022777"/>
    </source>
</evidence>
<protein>
    <recommendedName>
        <fullName evidence="2">histidine kinase</fullName>
        <ecNumber evidence="2">2.7.13.3</ecNumber>
    </recommendedName>
</protein>
<evidence type="ECO:0000256" key="1">
    <source>
        <dbReference type="ARBA" id="ARBA00000085"/>
    </source>
</evidence>
<dbReference type="GO" id="GO:0000155">
    <property type="term" value="F:phosphorelay sensor kinase activity"/>
    <property type="evidence" value="ECO:0007669"/>
    <property type="project" value="InterPro"/>
</dbReference>
<name>A0A4Q7YNV0_9BACT</name>
<dbReference type="PROSITE" id="PS50110">
    <property type="entry name" value="RESPONSE_REGULATORY"/>
    <property type="match status" value="1"/>
</dbReference>
<dbReference type="InterPro" id="IPR004358">
    <property type="entry name" value="Sig_transdc_His_kin-like_C"/>
</dbReference>
<evidence type="ECO:0000256" key="7">
    <source>
        <dbReference type="ARBA" id="ARBA00022840"/>
    </source>
</evidence>
<dbReference type="InterPro" id="IPR035965">
    <property type="entry name" value="PAS-like_dom_sf"/>
</dbReference>
<dbReference type="PRINTS" id="PR00344">
    <property type="entry name" value="BCTRLSENSOR"/>
</dbReference>
<dbReference type="Gene3D" id="3.40.50.2300">
    <property type="match status" value="1"/>
</dbReference>
<dbReference type="AlphaFoldDB" id="A0A4Q7YNV0"/>
<evidence type="ECO:0000259" key="10">
    <source>
        <dbReference type="PROSITE" id="PS50109"/>
    </source>
</evidence>
<dbReference type="SUPFAM" id="SSF52172">
    <property type="entry name" value="CheY-like"/>
    <property type="match status" value="1"/>
</dbReference>
<dbReference type="Gene3D" id="1.10.287.130">
    <property type="match status" value="1"/>
</dbReference>
<dbReference type="NCBIfam" id="TIGR00229">
    <property type="entry name" value="sensory_box"/>
    <property type="match status" value="1"/>
</dbReference>
<dbReference type="PANTHER" id="PTHR43065">
    <property type="entry name" value="SENSOR HISTIDINE KINASE"/>
    <property type="match status" value="1"/>
</dbReference>
<evidence type="ECO:0000313" key="14">
    <source>
        <dbReference type="Proteomes" id="UP000292958"/>
    </source>
</evidence>
<dbReference type="CDD" id="cd00082">
    <property type="entry name" value="HisKA"/>
    <property type="match status" value="1"/>
</dbReference>
<evidence type="ECO:0000256" key="8">
    <source>
        <dbReference type="ARBA" id="ARBA00023012"/>
    </source>
</evidence>
<dbReference type="Pfam" id="PF00512">
    <property type="entry name" value="HisKA"/>
    <property type="match status" value="1"/>
</dbReference>
<dbReference type="CDD" id="cd00156">
    <property type="entry name" value="REC"/>
    <property type="match status" value="1"/>
</dbReference>
<dbReference type="CDD" id="cd00130">
    <property type="entry name" value="PAS"/>
    <property type="match status" value="1"/>
</dbReference>
<evidence type="ECO:0000256" key="9">
    <source>
        <dbReference type="PROSITE-ProRule" id="PRU00169"/>
    </source>
</evidence>
<evidence type="ECO:0000256" key="2">
    <source>
        <dbReference type="ARBA" id="ARBA00012438"/>
    </source>
</evidence>
<dbReference type="Pfam" id="PF00072">
    <property type="entry name" value="Response_reg"/>
    <property type="match status" value="1"/>
</dbReference>
<dbReference type="Gene3D" id="3.30.450.20">
    <property type="entry name" value="PAS domain"/>
    <property type="match status" value="1"/>
</dbReference>
<dbReference type="EMBL" id="SHKW01000001">
    <property type="protein sequence ID" value="RZU39442.1"/>
    <property type="molecule type" value="Genomic_DNA"/>
</dbReference>
<accession>A0A4Q7YNV0</accession>
<gene>
    <name evidence="13" type="ORF">BDD14_0826</name>
</gene>
<keyword evidence="6 13" id="KW-0418">Kinase</keyword>
<dbReference type="Gene3D" id="3.30.565.10">
    <property type="entry name" value="Histidine kinase-like ATPase, C-terminal domain"/>
    <property type="match status" value="1"/>
</dbReference>
<keyword evidence="8" id="KW-0902">Two-component regulatory system</keyword>
<feature type="domain" description="PAS" evidence="12">
    <location>
        <begin position="147"/>
        <end position="218"/>
    </location>
</feature>
<keyword evidence="3 9" id="KW-0597">Phosphoprotein</keyword>